<sequence length="387" mass="43353">MASTRLLVLCLAAALVCVAAAKANVRLTDKLVELIKKKQLEGIVEELQRDGMDVNQPDSKGRLPLVEAVRSKELKYVDAMLQYGALAKSKDPASGATPIHVAFQQNLLQISKLLLQYGADLNVEDKSSKKARDYASNKELRDLVAAYDNNGAMAFEDPPGTWTRQDKGAKEEYWFNSKTGESRWNVPPSCAWQRVDVQGHPIKYINAITGQEVKTVPPSLAWVKVRSNNQEMYYNFIANISQVEVPQEVPEDTLADIDKNVNARWHNEKTGEFSWTDPTYNSVWRELVDEETGNPYWYNIESGESVWEMPADMEWTKVPDEETGVVNFASGPLSRGSPCSPLLEGHPNPSPHPTSECIRWVRQLTTSIQPNLADQRRINLVPGQLAS</sequence>
<evidence type="ECO:0000256" key="4">
    <source>
        <dbReference type="SAM" id="SignalP"/>
    </source>
</evidence>
<accession>D8TLS3</accession>
<dbReference type="Gene3D" id="1.25.40.20">
    <property type="entry name" value="Ankyrin repeat-containing domain"/>
    <property type="match status" value="1"/>
</dbReference>
<dbReference type="Proteomes" id="UP000001058">
    <property type="component" value="Unassembled WGS sequence"/>
</dbReference>
<evidence type="ECO:0000259" key="5">
    <source>
        <dbReference type="PROSITE" id="PS50020"/>
    </source>
</evidence>
<gene>
    <name evidence="6" type="ORF">VOLCADRAFT_103425</name>
</gene>
<dbReference type="PROSITE" id="PS01159">
    <property type="entry name" value="WW_DOMAIN_1"/>
    <property type="match status" value="1"/>
</dbReference>
<dbReference type="GO" id="GO:0085020">
    <property type="term" value="P:protein K6-linked ubiquitination"/>
    <property type="evidence" value="ECO:0007669"/>
    <property type="project" value="TreeGrafter"/>
</dbReference>
<evidence type="ECO:0000256" key="2">
    <source>
        <dbReference type="ARBA" id="ARBA00023043"/>
    </source>
</evidence>
<dbReference type="RefSeq" id="XP_002947332.1">
    <property type="nucleotide sequence ID" value="XM_002947286.1"/>
</dbReference>
<dbReference type="eggNOG" id="ENOG502R36Z">
    <property type="taxonomic scope" value="Eukaryota"/>
</dbReference>
<dbReference type="SMART" id="SM00248">
    <property type="entry name" value="ANK"/>
    <property type="match status" value="2"/>
</dbReference>
<dbReference type="InterPro" id="IPR001202">
    <property type="entry name" value="WW_dom"/>
</dbReference>
<dbReference type="GeneID" id="9620431"/>
<keyword evidence="4" id="KW-0732">Signal</keyword>
<dbReference type="InParanoid" id="D8TLS3"/>
<dbReference type="Gene3D" id="2.20.70.10">
    <property type="match status" value="1"/>
</dbReference>
<proteinExistence type="predicted"/>
<keyword evidence="7" id="KW-1185">Reference proteome</keyword>
<dbReference type="Pfam" id="PF00397">
    <property type="entry name" value="WW"/>
    <property type="match status" value="1"/>
</dbReference>
<keyword evidence="2 3" id="KW-0040">ANK repeat</keyword>
<dbReference type="PROSITE" id="PS50088">
    <property type="entry name" value="ANK_REPEAT"/>
    <property type="match status" value="1"/>
</dbReference>
<dbReference type="PROSITE" id="PS50020">
    <property type="entry name" value="WW_DOMAIN_2"/>
    <property type="match status" value="2"/>
</dbReference>
<dbReference type="SUPFAM" id="SSF51045">
    <property type="entry name" value="WW domain"/>
    <property type="match status" value="1"/>
</dbReference>
<dbReference type="AlphaFoldDB" id="D8TLS3"/>
<dbReference type="InterPro" id="IPR002110">
    <property type="entry name" value="Ankyrin_rpt"/>
</dbReference>
<dbReference type="SUPFAM" id="SSF48403">
    <property type="entry name" value="Ankyrin repeat"/>
    <property type="match status" value="1"/>
</dbReference>
<feature type="domain" description="WW" evidence="5">
    <location>
        <begin position="156"/>
        <end position="189"/>
    </location>
</feature>
<dbReference type="PROSITE" id="PS50297">
    <property type="entry name" value="ANK_REP_REGION"/>
    <property type="match status" value="1"/>
</dbReference>
<dbReference type="SMART" id="SM00456">
    <property type="entry name" value="WW"/>
    <property type="match status" value="2"/>
</dbReference>
<dbReference type="OrthoDB" id="187617at2759"/>
<evidence type="ECO:0000313" key="6">
    <source>
        <dbReference type="EMBL" id="EFJ51380.1"/>
    </source>
</evidence>
<dbReference type="InterPro" id="IPR036020">
    <property type="entry name" value="WW_dom_sf"/>
</dbReference>
<dbReference type="GO" id="GO:0004842">
    <property type="term" value="F:ubiquitin-protein transferase activity"/>
    <property type="evidence" value="ECO:0007669"/>
    <property type="project" value="TreeGrafter"/>
</dbReference>
<dbReference type="KEGG" id="vcn:VOLCADRAFT_103425"/>
<dbReference type="PANTHER" id="PTHR24171:SF8">
    <property type="entry name" value="BRCA1-ASSOCIATED RING DOMAIN PROTEIN 1"/>
    <property type="match status" value="1"/>
</dbReference>
<evidence type="ECO:0000256" key="3">
    <source>
        <dbReference type="PROSITE-ProRule" id="PRU00023"/>
    </source>
</evidence>
<feature type="domain" description="WW" evidence="5">
    <location>
        <begin position="278"/>
        <end position="312"/>
    </location>
</feature>
<feature type="signal peptide" evidence="4">
    <location>
        <begin position="1"/>
        <end position="21"/>
    </location>
</feature>
<feature type="chain" id="PRO_5003123691" description="WW domain-containing protein" evidence="4">
    <location>
        <begin position="22"/>
        <end position="387"/>
    </location>
</feature>
<evidence type="ECO:0000313" key="7">
    <source>
        <dbReference type="Proteomes" id="UP000001058"/>
    </source>
</evidence>
<protein>
    <recommendedName>
        <fullName evidence="5">WW domain-containing protein</fullName>
    </recommendedName>
</protein>
<dbReference type="Pfam" id="PF12796">
    <property type="entry name" value="Ank_2"/>
    <property type="match status" value="1"/>
</dbReference>
<feature type="repeat" description="ANK" evidence="3">
    <location>
        <begin position="94"/>
        <end position="126"/>
    </location>
</feature>
<dbReference type="InterPro" id="IPR036770">
    <property type="entry name" value="Ankyrin_rpt-contain_sf"/>
</dbReference>
<keyword evidence="1" id="KW-0677">Repeat</keyword>
<reference evidence="6 7" key="1">
    <citation type="journal article" date="2010" name="Science">
        <title>Genomic analysis of organismal complexity in the multicellular green alga Volvox carteri.</title>
        <authorList>
            <person name="Prochnik S.E."/>
            <person name="Umen J."/>
            <person name="Nedelcu A.M."/>
            <person name="Hallmann A."/>
            <person name="Miller S.M."/>
            <person name="Nishii I."/>
            <person name="Ferris P."/>
            <person name="Kuo A."/>
            <person name="Mitros T."/>
            <person name="Fritz-Laylin L.K."/>
            <person name="Hellsten U."/>
            <person name="Chapman J."/>
            <person name="Simakov O."/>
            <person name="Rensing S.A."/>
            <person name="Terry A."/>
            <person name="Pangilinan J."/>
            <person name="Kapitonov V."/>
            <person name="Jurka J."/>
            <person name="Salamov A."/>
            <person name="Shapiro H."/>
            <person name="Schmutz J."/>
            <person name="Grimwood J."/>
            <person name="Lindquist E."/>
            <person name="Lucas S."/>
            <person name="Grigoriev I.V."/>
            <person name="Schmitt R."/>
            <person name="Kirk D."/>
            <person name="Rokhsar D.S."/>
        </authorList>
    </citation>
    <scope>NUCLEOTIDE SEQUENCE [LARGE SCALE GENOMIC DNA]</scope>
    <source>
        <strain evidence="7">f. Nagariensis / Eve</strain>
    </source>
</reference>
<evidence type="ECO:0000256" key="1">
    <source>
        <dbReference type="ARBA" id="ARBA00022737"/>
    </source>
</evidence>
<name>D8TLS3_VOLCA</name>
<dbReference type="PANTHER" id="PTHR24171">
    <property type="entry name" value="ANKYRIN REPEAT DOMAIN-CONTAINING PROTEIN 39-RELATED"/>
    <property type="match status" value="1"/>
</dbReference>
<dbReference type="EMBL" id="GL378327">
    <property type="protein sequence ID" value="EFJ51380.1"/>
    <property type="molecule type" value="Genomic_DNA"/>
</dbReference>
<organism evidence="7">
    <name type="scientific">Volvox carteri f. nagariensis</name>
    <dbReference type="NCBI Taxonomy" id="3068"/>
    <lineage>
        <taxon>Eukaryota</taxon>
        <taxon>Viridiplantae</taxon>
        <taxon>Chlorophyta</taxon>
        <taxon>core chlorophytes</taxon>
        <taxon>Chlorophyceae</taxon>
        <taxon>CS clade</taxon>
        <taxon>Chlamydomonadales</taxon>
        <taxon>Volvocaceae</taxon>
        <taxon>Volvox</taxon>
    </lineage>
</organism>